<feature type="compositionally biased region" description="Basic and acidic residues" evidence="1">
    <location>
        <begin position="606"/>
        <end position="620"/>
    </location>
</feature>
<name>A0A936YKL7_9HYPH</name>
<dbReference type="Proteomes" id="UP000633219">
    <property type="component" value="Unassembled WGS sequence"/>
</dbReference>
<feature type="transmembrane region" description="Helical" evidence="2">
    <location>
        <begin position="46"/>
        <end position="67"/>
    </location>
</feature>
<gene>
    <name evidence="3" type="ORF">JJB09_00385</name>
</gene>
<feature type="compositionally biased region" description="Low complexity" evidence="1">
    <location>
        <begin position="590"/>
        <end position="605"/>
    </location>
</feature>
<evidence type="ECO:0000313" key="3">
    <source>
        <dbReference type="EMBL" id="MBL0370472.1"/>
    </source>
</evidence>
<evidence type="ECO:0000256" key="1">
    <source>
        <dbReference type="SAM" id="MobiDB-lite"/>
    </source>
</evidence>
<sequence>MKNTIDAWFENAGAFIAAWYGRIYAVCAFILGVFIAWHVLSLATPLGIFQILLVILCLAGLSVGLWMRGGEMRLLNVLATLGMYAGGFAAALAIYDTIQGDDTAIAEWQVWLIFTGIFLALYRGFMVWFAPTKRLEGMTDDERAEYLAVRSADARRKAELKSLPSHGWYQIASFVTGAAMVGSFATTAIGFHHEIVDPLDPPLVQYGIPIGLSALAALIIWAGWNFVFLRIRLASNMFSRLFGFVAGLIVLVPLTLAIHTVFGIIGVGGTEGIRAHNLWYADVLDAYERRVDGVRAIEANRLSGALQYMSNQLKAAAASEETTGQGCGAGKGSLWTFYTDSAARTATILDIVTTRKNANQDLKSEIEALRARIRKPEGKLEDIQPELAAQADQIRRKIVETDNSSALPSVKTFVKETSATVNSDAFFSGWSACTLAKKDVILTQINTLVASVDDAAESAEADIAVKKSSLEFRIPVENRIETIPFIDRYFHGERAAAVPTLEQQAQSADSVPVFVPLRPFWAVVSYAGSLMGYVALQLALDFSPAVLGLLFALLAPFPNSRTRLGKAWDSFWAKRFEKWTPADEEPEVPAPAKAAPQPKAAPQAKVMEDERPAEVEEHFPVMEPEDVYRPQAPDADSTPPQHRKEPEFGDAPEHEEVTAQDTGREPRFER</sequence>
<feature type="transmembrane region" description="Helical" evidence="2">
    <location>
        <begin position="12"/>
        <end position="40"/>
    </location>
</feature>
<feature type="transmembrane region" description="Helical" evidence="2">
    <location>
        <begin position="74"/>
        <end position="95"/>
    </location>
</feature>
<keyword evidence="4" id="KW-1185">Reference proteome</keyword>
<evidence type="ECO:0000256" key="2">
    <source>
        <dbReference type="SAM" id="Phobius"/>
    </source>
</evidence>
<feature type="transmembrane region" description="Helical" evidence="2">
    <location>
        <begin position="203"/>
        <end position="229"/>
    </location>
</feature>
<reference evidence="3" key="1">
    <citation type="submission" date="2021-01" db="EMBL/GenBank/DDBJ databases">
        <title>Rhizobium sp. strain KVB221 16S ribosomal RNA gene Genome sequencing and assembly.</title>
        <authorList>
            <person name="Kang M."/>
        </authorList>
    </citation>
    <scope>NUCLEOTIDE SEQUENCE</scope>
    <source>
        <strain evidence="3">KVB221</strain>
    </source>
</reference>
<feature type="transmembrane region" description="Helical" evidence="2">
    <location>
        <begin position="167"/>
        <end position="191"/>
    </location>
</feature>
<dbReference type="RefSeq" id="WP_201651687.1">
    <property type="nucleotide sequence ID" value="NZ_JAEQNC010000001.1"/>
</dbReference>
<feature type="transmembrane region" description="Helical" evidence="2">
    <location>
        <begin position="241"/>
        <end position="265"/>
    </location>
</feature>
<dbReference type="AlphaFoldDB" id="A0A936YKL7"/>
<keyword evidence="2" id="KW-1133">Transmembrane helix</keyword>
<comment type="caution">
    <text evidence="3">The sequence shown here is derived from an EMBL/GenBank/DDBJ whole genome shotgun (WGS) entry which is preliminary data.</text>
</comment>
<organism evidence="3 4">
    <name type="scientific">Rhizobium setariae</name>
    <dbReference type="NCBI Taxonomy" id="2801340"/>
    <lineage>
        <taxon>Bacteria</taxon>
        <taxon>Pseudomonadati</taxon>
        <taxon>Pseudomonadota</taxon>
        <taxon>Alphaproteobacteria</taxon>
        <taxon>Hyphomicrobiales</taxon>
        <taxon>Rhizobiaceae</taxon>
        <taxon>Rhizobium/Agrobacterium group</taxon>
        <taxon>Rhizobium</taxon>
    </lineage>
</organism>
<protein>
    <submittedName>
        <fullName evidence="3">Uncharacterized protein</fullName>
    </submittedName>
</protein>
<feature type="region of interest" description="Disordered" evidence="1">
    <location>
        <begin position="582"/>
        <end position="670"/>
    </location>
</feature>
<proteinExistence type="predicted"/>
<keyword evidence="2" id="KW-0812">Transmembrane</keyword>
<feature type="transmembrane region" description="Helical" evidence="2">
    <location>
        <begin position="110"/>
        <end position="130"/>
    </location>
</feature>
<accession>A0A936YKL7</accession>
<dbReference type="EMBL" id="JAEQNC010000001">
    <property type="protein sequence ID" value="MBL0370472.1"/>
    <property type="molecule type" value="Genomic_DNA"/>
</dbReference>
<feature type="compositionally biased region" description="Basic and acidic residues" evidence="1">
    <location>
        <begin position="642"/>
        <end position="670"/>
    </location>
</feature>
<evidence type="ECO:0000313" key="4">
    <source>
        <dbReference type="Proteomes" id="UP000633219"/>
    </source>
</evidence>
<keyword evidence="2" id="KW-0472">Membrane</keyword>